<feature type="transmembrane region" description="Helical" evidence="9">
    <location>
        <begin position="12"/>
        <end position="32"/>
    </location>
</feature>
<feature type="transmembrane region" description="Helical" evidence="9">
    <location>
        <begin position="981"/>
        <end position="1001"/>
    </location>
</feature>
<keyword evidence="7 9" id="KW-1133">Transmembrane helix</keyword>
<reference evidence="11" key="2">
    <citation type="submission" date="2023-01" db="EMBL/GenBank/DDBJ databases">
        <authorList>
            <person name="Sun Q."/>
            <person name="Evtushenko L."/>
        </authorList>
    </citation>
    <scope>NUCLEOTIDE SEQUENCE</scope>
    <source>
        <strain evidence="11">VKM B-2484</strain>
    </source>
</reference>
<feature type="transmembrane region" description="Helical" evidence="9">
    <location>
        <begin position="396"/>
        <end position="418"/>
    </location>
</feature>
<dbReference type="PROSITE" id="PS50156">
    <property type="entry name" value="SSD"/>
    <property type="match status" value="1"/>
</dbReference>
<dbReference type="GO" id="GO:0005886">
    <property type="term" value="C:plasma membrane"/>
    <property type="evidence" value="ECO:0007669"/>
    <property type="project" value="UniProtKB-SubCell"/>
</dbReference>
<keyword evidence="6 9" id="KW-0812">Transmembrane</keyword>
<keyword evidence="12" id="KW-1185">Reference proteome</keyword>
<dbReference type="InterPro" id="IPR004764">
    <property type="entry name" value="MdtF-like"/>
</dbReference>
<dbReference type="PANTHER" id="PTHR32063:SF11">
    <property type="entry name" value="CATION OR DRUG EFFLUX SYSTEM PROTEIN"/>
    <property type="match status" value="1"/>
</dbReference>
<dbReference type="Proteomes" id="UP001143370">
    <property type="component" value="Unassembled WGS sequence"/>
</dbReference>
<dbReference type="GO" id="GO:0009636">
    <property type="term" value="P:response to toxic substance"/>
    <property type="evidence" value="ECO:0007669"/>
    <property type="project" value="UniProtKB-ARBA"/>
</dbReference>
<evidence type="ECO:0000256" key="8">
    <source>
        <dbReference type="ARBA" id="ARBA00023136"/>
    </source>
</evidence>
<accession>A0A9W6J635</accession>
<dbReference type="Gene3D" id="3.30.70.1430">
    <property type="entry name" value="Multidrug efflux transporter AcrB pore domain"/>
    <property type="match status" value="2"/>
</dbReference>
<name>A0A9W6J635_9HYPH</name>
<dbReference type="Gene3D" id="3.30.70.1440">
    <property type="entry name" value="Multidrug efflux transporter AcrB pore domain"/>
    <property type="match status" value="1"/>
</dbReference>
<dbReference type="PRINTS" id="PR00702">
    <property type="entry name" value="ACRIFLAVINRP"/>
</dbReference>
<dbReference type="RefSeq" id="WP_213371944.1">
    <property type="nucleotide sequence ID" value="NZ_BSFJ01000005.1"/>
</dbReference>
<feature type="transmembrane region" description="Helical" evidence="9">
    <location>
        <begin position="932"/>
        <end position="953"/>
    </location>
</feature>
<protein>
    <recommendedName>
        <fullName evidence="9">Efflux pump membrane transporter</fullName>
    </recommendedName>
</protein>
<reference evidence="11" key="1">
    <citation type="journal article" date="2014" name="Int. J. Syst. Evol. Microbiol.">
        <title>Complete genome sequence of Corynebacterium casei LMG S-19264T (=DSM 44701T), isolated from a smear-ripened cheese.</title>
        <authorList>
            <consortium name="US DOE Joint Genome Institute (JGI-PGF)"/>
            <person name="Walter F."/>
            <person name="Albersmeier A."/>
            <person name="Kalinowski J."/>
            <person name="Ruckert C."/>
        </authorList>
    </citation>
    <scope>NUCLEOTIDE SEQUENCE</scope>
    <source>
        <strain evidence="11">VKM B-2484</strain>
    </source>
</reference>
<evidence type="ECO:0000256" key="7">
    <source>
        <dbReference type="ARBA" id="ARBA00022989"/>
    </source>
</evidence>
<feature type="transmembrane region" description="Helical" evidence="9">
    <location>
        <begin position="879"/>
        <end position="897"/>
    </location>
</feature>
<evidence type="ECO:0000313" key="11">
    <source>
        <dbReference type="EMBL" id="GLK71047.1"/>
    </source>
</evidence>
<organism evidence="11 12">
    <name type="scientific">Ancylobacter dichloromethanicus</name>
    <dbReference type="NCBI Taxonomy" id="518825"/>
    <lineage>
        <taxon>Bacteria</taxon>
        <taxon>Pseudomonadati</taxon>
        <taxon>Pseudomonadota</taxon>
        <taxon>Alphaproteobacteria</taxon>
        <taxon>Hyphomicrobiales</taxon>
        <taxon>Xanthobacteraceae</taxon>
        <taxon>Ancylobacter</taxon>
    </lineage>
</organism>
<dbReference type="PANTHER" id="PTHR32063">
    <property type="match status" value="1"/>
</dbReference>
<dbReference type="EMBL" id="BSFJ01000005">
    <property type="protein sequence ID" value="GLK71047.1"/>
    <property type="molecule type" value="Genomic_DNA"/>
</dbReference>
<dbReference type="InterPro" id="IPR000731">
    <property type="entry name" value="SSD"/>
</dbReference>
<feature type="transmembrane region" description="Helical" evidence="9">
    <location>
        <begin position="368"/>
        <end position="390"/>
    </location>
</feature>
<comment type="subcellular location">
    <subcellularLocation>
        <location evidence="1 9">Cell inner membrane</location>
        <topology evidence="1 9">Multi-pass membrane protein</topology>
    </subcellularLocation>
</comment>
<evidence type="ECO:0000256" key="2">
    <source>
        <dbReference type="ARBA" id="ARBA00010942"/>
    </source>
</evidence>
<dbReference type="Gene3D" id="3.30.70.1320">
    <property type="entry name" value="Multidrug efflux transporter AcrB pore domain like"/>
    <property type="match status" value="1"/>
</dbReference>
<proteinExistence type="inferred from homology"/>
<dbReference type="SUPFAM" id="SSF82693">
    <property type="entry name" value="Multidrug efflux transporter AcrB pore domain, PN1, PN2, PC1 and PC2 subdomains"/>
    <property type="match status" value="4"/>
</dbReference>
<dbReference type="SUPFAM" id="SSF82866">
    <property type="entry name" value="Multidrug efflux transporter AcrB transmembrane domain"/>
    <property type="match status" value="2"/>
</dbReference>
<evidence type="ECO:0000259" key="10">
    <source>
        <dbReference type="PROSITE" id="PS50156"/>
    </source>
</evidence>
<feature type="transmembrane region" description="Helical" evidence="9">
    <location>
        <begin position="341"/>
        <end position="361"/>
    </location>
</feature>
<dbReference type="NCBIfam" id="NF000282">
    <property type="entry name" value="RND_permease_1"/>
    <property type="match status" value="1"/>
</dbReference>
<feature type="domain" description="SSD" evidence="10">
    <location>
        <begin position="367"/>
        <end position="496"/>
    </location>
</feature>
<keyword evidence="8 9" id="KW-0472">Membrane</keyword>
<feature type="transmembrane region" description="Helical" evidence="9">
    <location>
        <begin position="540"/>
        <end position="562"/>
    </location>
</feature>
<comment type="similarity">
    <text evidence="2 9">Belongs to the resistance-nodulation-cell division (RND) (TC 2.A.6) family.</text>
</comment>
<feature type="transmembrane region" description="Helical" evidence="9">
    <location>
        <begin position="471"/>
        <end position="498"/>
    </location>
</feature>
<keyword evidence="4" id="KW-1003">Cell membrane</keyword>
<dbReference type="SUPFAM" id="SSF82714">
    <property type="entry name" value="Multidrug efflux transporter AcrB TolC docking domain, DN and DC subdomains"/>
    <property type="match status" value="2"/>
</dbReference>
<evidence type="ECO:0000256" key="6">
    <source>
        <dbReference type="ARBA" id="ARBA00022692"/>
    </source>
</evidence>
<dbReference type="AlphaFoldDB" id="A0A9W6J635"/>
<dbReference type="Pfam" id="PF00873">
    <property type="entry name" value="ACR_tran"/>
    <property type="match status" value="1"/>
</dbReference>
<keyword evidence="5 9" id="KW-0997">Cell inner membrane</keyword>
<evidence type="ECO:0000256" key="4">
    <source>
        <dbReference type="ARBA" id="ARBA00022475"/>
    </source>
</evidence>
<dbReference type="InterPro" id="IPR001036">
    <property type="entry name" value="Acrflvin-R"/>
</dbReference>
<dbReference type="Gene3D" id="1.20.1640.10">
    <property type="entry name" value="Multidrug efflux transporter AcrB transmembrane domain"/>
    <property type="match status" value="2"/>
</dbReference>
<evidence type="ECO:0000256" key="5">
    <source>
        <dbReference type="ARBA" id="ARBA00022519"/>
    </source>
</evidence>
<dbReference type="GO" id="GO:0015562">
    <property type="term" value="F:efflux transmembrane transporter activity"/>
    <property type="evidence" value="ECO:0007669"/>
    <property type="project" value="InterPro"/>
</dbReference>
<dbReference type="Gene3D" id="3.30.2090.10">
    <property type="entry name" value="Multidrug efflux transporter AcrB TolC docking domain, DN and DC subdomains"/>
    <property type="match status" value="2"/>
</dbReference>
<keyword evidence="3 9" id="KW-0813">Transport</keyword>
<comment type="caution">
    <text evidence="11">The sequence shown here is derived from an EMBL/GenBank/DDBJ whole genome shotgun (WGS) entry which is preliminary data.</text>
</comment>
<dbReference type="FunFam" id="1.20.1640.10:FF:000001">
    <property type="entry name" value="Efflux pump membrane transporter"/>
    <property type="match status" value="1"/>
</dbReference>
<evidence type="ECO:0000313" key="12">
    <source>
        <dbReference type="Proteomes" id="UP001143370"/>
    </source>
</evidence>
<evidence type="ECO:0000256" key="1">
    <source>
        <dbReference type="ARBA" id="ARBA00004429"/>
    </source>
</evidence>
<feature type="transmembrane region" description="Helical" evidence="9">
    <location>
        <begin position="904"/>
        <end position="926"/>
    </location>
</feature>
<sequence length="1059" mass="113081">MRFSHFFIDRPIFASVVSIVVMILGAVAYVSLPVAQYPDIAPPVVNVTGQYPGASAETVADTVVAPIEQQINGVEGMLYISSNSTADGRFSIAVTFDIGTDLDIAQVQVQNRVATATPRLPQDVQQIGVTVAKSSPDILMVVSLFSPDDSRDSLFISNYANLQIKDQLQRVPGVGSITVFGSRDYAMQVWLDPLKLQALNLTAGDVTAALQAQNLQVASGVLNAPPVPNQMGFQVAVRTLGRLSTPEEFGNIVVRETGNAVVRLRDVARIDIEGQDNSSISYFDSKPSVALGIFQLPGSNALATGKAIEAAIAEIAKGFPPGVTYSTAYNPTQFIAESVSAVEHTILEAIVLVVIVVVLFLQSWRAAIIPILAIPVSLIGTFFIMSLFGFSLNNLSLFGLVLAIGIVVDDAIVVVESVEHNISTGLSPRDAAYKTMDDVGGALVAISLVLASVFIPSAFITGISGEFYRQFALTIAGSTLISLLVSLTLSPAMCALLLRSHKGPEHKPAWYARPITGFFHYFNKGFDGVSRGYGWLTGRLVRIAVVVLLVYVAILAGGFQLFRTTPQGFIPAQDRGYLIVAAQLPGGAALSRTNEVMTKAAKEVLATPGVAHVVNIVGFSGATFTNAPNAGAMFVILGPAAERAEHPGQSAPEIQGQLFGKLASVEEAQMIVVMPPPVAGIGNAGGYRMMIEDRGGRGYEALQGAVYAMMGAANQTPGLKQVYSLFETSTPQLFLDIDRTKAQLLGVNIADVFSTLQTYIGSSYVNDFNLFGRTYRVQAQADAPYRLTSDDLLRLRVKNAEGQLVPLGSFTTVHDISGPYRVPRYNLYPAAELDGDTMPGTSQGQAIQKMQEIAAQTLPDGFAYEWTALAYQQVRAGNTAIFAFGLGVVFVFLVLAAQYESLTLPLAVILIVPMCLIAAVVGILLRGQDNNILSQVGFIVLIGLAAKNAILIVEFAKQLEDRGEDRFTAATHAAQLRLRPIIMTSLAFIFGVVPLVIATGAGAELRQALGTAVFSGMIGVTFFGLLFTPTFYVVCRWLAGFGERRRARKQDAAAPPAPH</sequence>
<dbReference type="NCBIfam" id="TIGR00915">
    <property type="entry name" value="2A0602"/>
    <property type="match status" value="1"/>
</dbReference>
<evidence type="ECO:0000256" key="9">
    <source>
        <dbReference type="RuleBase" id="RU364070"/>
    </source>
</evidence>
<feature type="transmembrane region" description="Helical" evidence="9">
    <location>
        <begin position="1013"/>
        <end position="1039"/>
    </location>
</feature>
<gene>
    <name evidence="11" type="primary">mexF</name>
    <name evidence="11" type="ORF">GCM10017643_11620</name>
</gene>
<dbReference type="InterPro" id="IPR027463">
    <property type="entry name" value="AcrB_DN_DC_subdom"/>
</dbReference>
<evidence type="ECO:0000256" key="3">
    <source>
        <dbReference type="ARBA" id="ARBA00022448"/>
    </source>
</evidence>
<dbReference type="FunFam" id="3.30.70.1430:FF:000001">
    <property type="entry name" value="Efflux pump membrane transporter"/>
    <property type="match status" value="1"/>
</dbReference>
<feature type="transmembrane region" description="Helical" evidence="9">
    <location>
        <begin position="439"/>
        <end position="459"/>
    </location>
</feature>
<dbReference type="GO" id="GO:0042910">
    <property type="term" value="F:xenobiotic transmembrane transporter activity"/>
    <property type="evidence" value="ECO:0007669"/>
    <property type="project" value="TreeGrafter"/>
</dbReference>